<comment type="caution">
    <text evidence="3">The sequence shown here is derived from an EMBL/GenBank/DDBJ whole genome shotgun (WGS) entry which is preliminary data.</text>
</comment>
<dbReference type="SUPFAM" id="SSF48452">
    <property type="entry name" value="TPR-like"/>
    <property type="match status" value="1"/>
</dbReference>
<name>A0ABP0QCM7_9DINO</name>
<dbReference type="InterPro" id="IPR007803">
    <property type="entry name" value="Asp/Arg/Pro-Hydrxlase"/>
</dbReference>
<protein>
    <submittedName>
        <fullName evidence="3">Aspartyl/asparaginyl beta-hydroxylase (Aspartate beta-hydroxylase) (ASP beta-hydroxylase) (Peptide-aspartate beta-dioxygenase)</fullName>
    </submittedName>
</protein>
<dbReference type="Gene3D" id="2.60.120.330">
    <property type="entry name" value="B-lactam Antibiotic, Isopenicillin N Synthase, Chain"/>
    <property type="match status" value="1"/>
</dbReference>
<feature type="domain" description="Aspartyl/asparaginy/proline hydroxylase" evidence="2">
    <location>
        <begin position="241"/>
        <end position="396"/>
    </location>
</feature>
<proteinExistence type="inferred from homology"/>
<evidence type="ECO:0000259" key="2">
    <source>
        <dbReference type="Pfam" id="PF05118"/>
    </source>
</evidence>
<dbReference type="Proteomes" id="UP001642464">
    <property type="component" value="Unassembled WGS sequence"/>
</dbReference>
<dbReference type="Gene3D" id="1.25.40.10">
    <property type="entry name" value="Tetratricopeptide repeat domain"/>
    <property type="match status" value="1"/>
</dbReference>
<gene>
    <name evidence="3" type="ORF">SCF082_LOCUS40604</name>
</gene>
<evidence type="ECO:0000256" key="1">
    <source>
        <dbReference type="ARBA" id="ARBA00007730"/>
    </source>
</evidence>
<dbReference type="EMBL" id="CAXAMM010039340">
    <property type="protein sequence ID" value="CAK9085749.1"/>
    <property type="molecule type" value="Genomic_DNA"/>
</dbReference>
<dbReference type="Pfam" id="PF05118">
    <property type="entry name" value="Asp_Arg_Hydrox"/>
    <property type="match status" value="1"/>
</dbReference>
<sequence>MAIPRSDYQALTAFAVQLLGRGLTSSTRLLSASFDSPAPGGLQQLQPSIAAAASFFGEALFGGPEWGTLKGAWLFSMLKSETTEVSGRFLMVCLMYAQRMGEAICLGEDHLIKKKGTESELLRRQRTPALLRLLGEILNQQGLQLQDVSSASRYFFSRAAELFQEAEAFGPGYAHAYTSWALSHTMLGDLAKAEAVAEQAVRRCPGFWVHPLQRPSHFLPNIASHAWHEVKNFPWMAKLQDHWLEIKDELLKLQGEAWPEVRGHDRSLSKGTGVWREFPLLGLDVDSKSSCPHTWHLLTQVEPVWSHWQLCPNEETALFSRLTPGMHLKPHCGPTNLHLTCHLGLQVPPGCSIRVGKEWRTWHEGQCLVFDDSYEHEVRHDGDSTRIVLLVRFWHPDVDPKQRQALLAAKLKQRKLKEWTLCSSNSYCSSTGTECFRGRPG</sequence>
<evidence type="ECO:0000313" key="4">
    <source>
        <dbReference type="Proteomes" id="UP001642464"/>
    </source>
</evidence>
<organism evidence="3 4">
    <name type="scientific">Durusdinium trenchii</name>
    <dbReference type="NCBI Taxonomy" id="1381693"/>
    <lineage>
        <taxon>Eukaryota</taxon>
        <taxon>Sar</taxon>
        <taxon>Alveolata</taxon>
        <taxon>Dinophyceae</taxon>
        <taxon>Suessiales</taxon>
        <taxon>Symbiodiniaceae</taxon>
        <taxon>Durusdinium</taxon>
    </lineage>
</organism>
<dbReference type="PANTHER" id="PTHR12366">
    <property type="entry name" value="ASPARTYL/ASPARAGINYL BETA-HYDROXYLASE"/>
    <property type="match status" value="1"/>
</dbReference>
<dbReference type="InterPro" id="IPR011990">
    <property type="entry name" value="TPR-like_helical_dom_sf"/>
</dbReference>
<dbReference type="PANTHER" id="PTHR12366:SF29">
    <property type="entry name" value="ASPARTYL BETA-HYDROXYLASE, ISOFORM L"/>
    <property type="match status" value="1"/>
</dbReference>
<keyword evidence="4" id="KW-1185">Reference proteome</keyword>
<comment type="similarity">
    <text evidence="1">Belongs to the aspartyl/asparaginyl beta-hydroxylase family.</text>
</comment>
<accession>A0ABP0QCM7</accession>
<dbReference type="SUPFAM" id="SSF51197">
    <property type="entry name" value="Clavaminate synthase-like"/>
    <property type="match status" value="1"/>
</dbReference>
<reference evidence="3 4" key="1">
    <citation type="submission" date="2024-02" db="EMBL/GenBank/DDBJ databases">
        <authorList>
            <person name="Chen Y."/>
            <person name="Shah S."/>
            <person name="Dougan E. K."/>
            <person name="Thang M."/>
            <person name="Chan C."/>
        </authorList>
    </citation>
    <scope>NUCLEOTIDE SEQUENCE [LARGE SCALE GENOMIC DNA]</scope>
</reference>
<dbReference type="InterPro" id="IPR027443">
    <property type="entry name" value="IPNS-like_sf"/>
</dbReference>
<dbReference type="InterPro" id="IPR039038">
    <property type="entry name" value="ASPH"/>
</dbReference>
<evidence type="ECO:0000313" key="3">
    <source>
        <dbReference type="EMBL" id="CAK9085749.1"/>
    </source>
</evidence>